<feature type="signal peptide" evidence="1">
    <location>
        <begin position="1"/>
        <end position="22"/>
    </location>
</feature>
<proteinExistence type="predicted"/>
<feature type="chain" id="PRO_5007878701" evidence="1">
    <location>
        <begin position="23"/>
        <end position="183"/>
    </location>
</feature>
<dbReference type="EMBL" id="KV417510">
    <property type="protein sequence ID" value="KZP27129.1"/>
    <property type="molecule type" value="Genomic_DNA"/>
</dbReference>
<dbReference type="STRING" id="436010.A0A166QGQ1"/>
<keyword evidence="1" id="KW-0732">Signal</keyword>
<keyword evidence="3" id="KW-1185">Reference proteome</keyword>
<evidence type="ECO:0000256" key="1">
    <source>
        <dbReference type="SAM" id="SignalP"/>
    </source>
</evidence>
<organism evidence="2 3">
    <name type="scientific">Athelia psychrophila</name>
    <dbReference type="NCBI Taxonomy" id="1759441"/>
    <lineage>
        <taxon>Eukaryota</taxon>
        <taxon>Fungi</taxon>
        <taxon>Dikarya</taxon>
        <taxon>Basidiomycota</taxon>
        <taxon>Agaricomycotina</taxon>
        <taxon>Agaricomycetes</taxon>
        <taxon>Agaricomycetidae</taxon>
        <taxon>Atheliales</taxon>
        <taxon>Atheliaceae</taxon>
        <taxon>Athelia</taxon>
    </lineage>
</organism>
<accession>A0A166QGQ1</accession>
<reference evidence="2 3" key="1">
    <citation type="journal article" date="2016" name="Mol. Biol. Evol.">
        <title>Comparative Genomics of Early-Diverging Mushroom-Forming Fungi Provides Insights into the Origins of Lignocellulose Decay Capabilities.</title>
        <authorList>
            <person name="Nagy L.G."/>
            <person name="Riley R."/>
            <person name="Tritt A."/>
            <person name="Adam C."/>
            <person name="Daum C."/>
            <person name="Floudas D."/>
            <person name="Sun H."/>
            <person name="Yadav J.S."/>
            <person name="Pangilinan J."/>
            <person name="Larsson K.H."/>
            <person name="Matsuura K."/>
            <person name="Barry K."/>
            <person name="Labutti K."/>
            <person name="Kuo R."/>
            <person name="Ohm R.A."/>
            <person name="Bhattacharya S.S."/>
            <person name="Shirouzu T."/>
            <person name="Yoshinaga Y."/>
            <person name="Martin F.M."/>
            <person name="Grigoriev I.V."/>
            <person name="Hibbett D.S."/>
        </authorList>
    </citation>
    <scope>NUCLEOTIDE SEQUENCE [LARGE SCALE GENOMIC DNA]</scope>
    <source>
        <strain evidence="2 3">CBS 109695</strain>
    </source>
</reference>
<dbReference type="Proteomes" id="UP000076532">
    <property type="component" value="Unassembled WGS sequence"/>
</dbReference>
<dbReference type="OrthoDB" id="416253at2759"/>
<evidence type="ECO:0000313" key="3">
    <source>
        <dbReference type="Proteomes" id="UP000076532"/>
    </source>
</evidence>
<dbReference type="PANTHER" id="PTHR11732">
    <property type="entry name" value="ALDO/KETO REDUCTASE"/>
    <property type="match status" value="1"/>
</dbReference>
<protein>
    <submittedName>
        <fullName evidence="2">Uncharacterized protein</fullName>
    </submittedName>
</protein>
<name>A0A166QGQ1_9AGAM</name>
<dbReference type="GO" id="GO:0016491">
    <property type="term" value="F:oxidoreductase activity"/>
    <property type="evidence" value="ECO:0007669"/>
    <property type="project" value="InterPro"/>
</dbReference>
<sequence length="183" mass="19809">MSLWRQVHPLCVLITLATLTSSGNVPDVEGMEAIGVSNFQEIFLEEILPAADITPTVNQLELRLYTPQLNLLAYLKSEAIVAQAYSPLGPTNSALLTDDTATAIAKNQRLQTSDVLPGDLRRRGPPQVGDPARIASNHIGTVATVKKRTEEDLQTLDGVAVGGKQKGLSMSECGIDVWFMNWP</sequence>
<gene>
    <name evidence="2" type="ORF">FIBSPDRAFT_948782</name>
</gene>
<dbReference type="PRINTS" id="PR00069">
    <property type="entry name" value="ALDKETRDTASE"/>
</dbReference>
<dbReference type="AlphaFoldDB" id="A0A166QGQ1"/>
<dbReference type="Gene3D" id="3.20.20.100">
    <property type="entry name" value="NADP-dependent oxidoreductase domain"/>
    <property type="match status" value="1"/>
</dbReference>
<dbReference type="SUPFAM" id="SSF51430">
    <property type="entry name" value="NAD(P)-linked oxidoreductase"/>
    <property type="match status" value="1"/>
</dbReference>
<dbReference type="InterPro" id="IPR020471">
    <property type="entry name" value="AKR"/>
</dbReference>
<evidence type="ECO:0000313" key="2">
    <source>
        <dbReference type="EMBL" id="KZP27129.1"/>
    </source>
</evidence>
<dbReference type="InterPro" id="IPR036812">
    <property type="entry name" value="NAD(P)_OxRdtase_dom_sf"/>
</dbReference>